<dbReference type="GO" id="GO:0006269">
    <property type="term" value="P:DNA replication, synthesis of primer"/>
    <property type="evidence" value="ECO:0007669"/>
    <property type="project" value="UniProtKB-KW"/>
</dbReference>
<keyword evidence="1 4" id="KW-0639">Primosome</keyword>
<dbReference type="InterPro" id="IPR000424">
    <property type="entry name" value="Primosome_PriB/ssb"/>
</dbReference>
<dbReference type="SUPFAM" id="SSF50249">
    <property type="entry name" value="Nucleic acid-binding proteins"/>
    <property type="match status" value="1"/>
</dbReference>
<keyword evidence="3 4" id="KW-0238">DNA-binding</keyword>
<dbReference type="GO" id="GO:1990077">
    <property type="term" value="C:primosome complex"/>
    <property type="evidence" value="ECO:0007669"/>
    <property type="project" value="UniProtKB-UniRule"/>
</dbReference>
<sequence length="106" mass="11464">MHNQLVLSGVVCKAPETRYNPAGIPLTRLSVEHRSRQIEAGLEREAYCRIVVIATGQELSKKAQALSQGQAVKVAGFISRADSRQGQAMLVLHAQALQGLASLDQE</sequence>
<name>A0A0S2TCV8_9GAMM</name>
<evidence type="ECO:0000256" key="2">
    <source>
        <dbReference type="ARBA" id="ARBA00022705"/>
    </source>
</evidence>
<gene>
    <name evidence="4" type="primary">priB</name>
    <name evidence="5" type="ORF">Tel_07325</name>
</gene>
<dbReference type="Pfam" id="PF22657">
    <property type="entry name" value="SSB_1"/>
    <property type="match status" value="1"/>
</dbReference>
<dbReference type="InterPro" id="IPR012340">
    <property type="entry name" value="NA-bd_OB-fold"/>
</dbReference>
<comment type="subunit">
    <text evidence="4">Homodimer. Interacts with PriA and DnaT. Component of the replication restart primosome. Primosome assembly occurs via a 'hand-off' mechanism. PriA binds to replication forks, subsequently PriB then DnaT bind; DnaT then displaces ssDNA to generate the helicase loading substrate.</text>
</comment>
<dbReference type="KEGG" id="tee:Tel_07325"/>
<evidence type="ECO:0000256" key="1">
    <source>
        <dbReference type="ARBA" id="ARBA00022515"/>
    </source>
</evidence>
<dbReference type="PIRSF" id="PIRSF003135">
    <property type="entry name" value="Primosomal_n"/>
    <property type="match status" value="1"/>
</dbReference>
<protein>
    <recommendedName>
        <fullName evidence="4">Replication restart protein PriB</fullName>
    </recommendedName>
</protein>
<accession>A0A0S2TCV8</accession>
<dbReference type="Gene3D" id="2.40.50.140">
    <property type="entry name" value="Nucleic acid-binding proteins"/>
    <property type="match status" value="1"/>
</dbReference>
<dbReference type="STRING" id="1748243.Tel_07325"/>
<comment type="similarity">
    <text evidence="4">Belongs to the PriB family.</text>
</comment>
<dbReference type="EMBL" id="CP013099">
    <property type="protein sequence ID" value="ALP52981.1"/>
    <property type="molecule type" value="Genomic_DNA"/>
</dbReference>
<dbReference type="AlphaFoldDB" id="A0A0S2TCV8"/>
<dbReference type="GO" id="GO:0003697">
    <property type="term" value="F:single-stranded DNA binding"/>
    <property type="evidence" value="ECO:0007669"/>
    <property type="project" value="UniProtKB-UniRule"/>
</dbReference>
<dbReference type="InterPro" id="IPR023646">
    <property type="entry name" value="Prisomal_replication_PriB"/>
</dbReference>
<organism evidence="5 6">
    <name type="scientific">Candidatus Tenderia electrophaga</name>
    <dbReference type="NCBI Taxonomy" id="1748243"/>
    <lineage>
        <taxon>Bacteria</taxon>
        <taxon>Pseudomonadati</taxon>
        <taxon>Pseudomonadota</taxon>
        <taxon>Gammaproteobacteria</taxon>
        <taxon>Candidatus Tenderiales</taxon>
        <taxon>Candidatus Tenderiaceae</taxon>
        <taxon>Candidatus Tenderia</taxon>
    </lineage>
</organism>
<dbReference type="Proteomes" id="UP000055136">
    <property type="component" value="Chromosome"/>
</dbReference>
<evidence type="ECO:0000313" key="5">
    <source>
        <dbReference type="EMBL" id="ALP52981.1"/>
    </source>
</evidence>
<evidence type="ECO:0000256" key="3">
    <source>
        <dbReference type="ARBA" id="ARBA00023125"/>
    </source>
</evidence>
<evidence type="ECO:0000313" key="6">
    <source>
        <dbReference type="Proteomes" id="UP000055136"/>
    </source>
</evidence>
<keyword evidence="2 4" id="KW-0235">DNA replication</keyword>
<keyword evidence="6" id="KW-1185">Reference proteome</keyword>
<proteinExistence type="inferred from homology"/>
<dbReference type="NCBIfam" id="TIGR04418">
    <property type="entry name" value="PriB_gamma"/>
    <property type="match status" value="1"/>
</dbReference>
<reference evidence="5" key="1">
    <citation type="submission" date="2015-10" db="EMBL/GenBank/DDBJ databases">
        <title>Description of Candidatus Tenderia electrophaga gen. nov, sp. nov., an Uncultivated Electroautotroph from a Biocathode Enrichment.</title>
        <authorList>
            <person name="Eddie B.J."/>
            <person name="Malanoski A.P."/>
            <person name="Wang Z."/>
            <person name="Hall R.J."/>
            <person name="Oh S.D."/>
            <person name="Heiner C."/>
            <person name="Lin B."/>
            <person name="Strycharz-Glaven S.M."/>
        </authorList>
    </citation>
    <scope>NUCLEOTIDE SEQUENCE [LARGE SCALE GENOMIC DNA]</scope>
    <source>
        <strain evidence="5">NRL1</strain>
    </source>
</reference>
<dbReference type="HAMAP" id="MF_00720">
    <property type="entry name" value="PriB"/>
    <property type="match status" value="1"/>
</dbReference>
<dbReference type="PROSITE" id="PS50935">
    <property type="entry name" value="SSB"/>
    <property type="match status" value="1"/>
</dbReference>
<comment type="function">
    <text evidence="4">Involved in the restart of stalled replication forks, which reloads the replicative helicase on sites other than the origin of replication; the PriA-PriB pathway is the major replication restart pathway. During primosome assembly it facilitates complex formation between PriA and DnaT on DNA; stabilizes PriA on DNA. Stimulates the DNA unwinding activity of PriA helicase.</text>
</comment>
<evidence type="ECO:0000256" key="4">
    <source>
        <dbReference type="HAMAP-Rule" id="MF_00720"/>
    </source>
</evidence>